<feature type="domain" description="CRISPR type III-associated protein" evidence="2">
    <location>
        <begin position="11"/>
        <end position="175"/>
    </location>
</feature>
<dbReference type="AlphaFoldDB" id="A9G7D5"/>
<name>A9G7D5_SORC5</name>
<evidence type="ECO:0000313" key="4">
    <source>
        <dbReference type="Proteomes" id="UP000002139"/>
    </source>
</evidence>
<protein>
    <recommendedName>
        <fullName evidence="2">CRISPR type III-associated protein domain-containing protein</fullName>
    </recommendedName>
</protein>
<sequence>MSPFHRLSCDFEVLTPLFLGGASQRAELRVPSIKGVMRSWYRALDPEFVKHERILFGNGGGGGNDARQSLLRLRCRPGERSQESMRWRDARAEQFDQGSGRQTRNGLTYLGFPFSMRGNDERTALRPGARFSLDVSWHRPGPEGRQPLRVALASAWALGHFGSLGMRARRGFGALALTGWRLLDGGGQTVSDDDLAALPLLHRTAGAAEWAAGARRGLDVVRGWFGRFAEGGAGTARERHPHFGPRADFVVGADKARRDDWRGAVLSLGRALQDFRQRTPPDYGDVKNHVLFEAREGGLRIQRAPARATFGLPLTFRYGSVPRGKPVAFAPVGGERHGSLLLLRPVLAGDSLFSLFLRLDGDVPGIDTPVGLRGSGRSLAPAAQNAMDEFIRKQKGKVAS</sequence>
<dbReference type="eggNOG" id="COG1367">
    <property type="taxonomic scope" value="Bacteria"/>
</dbReference>
<dbReference type="Pfam" id="PF03787">
    <property type="entry name" value="RAMPs"/>
    <property type="match status" value="1"/>
</dbReference>
<evidence type="ECO:0000259" key="2">
    <source>
        <dbReference type="Pfam" id="PF03787"/>
    </source>
</evidence>
<accession>A9G7D5</accession>
<dbReference type="InterPro" id="IPR005537">
    <property type="entry name" value="RAMP_III_fam"/>
</dbReference>
<dbReference type="HOGENOM" id="CLU_050338_1_0_7"/>
<dbReference type="KEGG" id="scl:sce5679"/>
<dbReference type="STRING" id="448385.sce5679"/>
<reference evidence="3 4" key="1">
    <citation type="journal article" date="2007" name="Nat. Biotechnol.">
        <title>Complete genome sequence of the myxobacterium Sorangium cellulosum.</title>
        <authorList>
            <person name="Schneiker S."/>
            <person name="Perlova O."/>
            <person name="Kaiser O."/>
            <person name="Gerth K."/>
            <person name="Alici A."/>
            <person name="Altmeyer M.O."/>
            <person name="Bartels D."/>
            <person name="Bekel T."/>
            <person name="Beyer S."/>
            <person name="Bode E."/>
            <person name="Bode H.B."/>
            <person name="Bolten C.J."/>
            <person name="Choudhuri J.V."/>
            <person name="Doss S."/>
            <person name="Elnakady Y.A."/>
            <person name="Frank B."/>
            <person name="Gaigalat L."/>
            <person name="Goesmann A."/>
            <person name="Groeger C."/>
            <person name="Gross F."/>
            <person name="Jelsbak L."/>
            <person name="Jelsbak L."/>
            <person name="Kalinowski J."/>
            <person name="Kegler C."/>
            <person name="Knauber T."/>
            <person name="Konietzny S."/>
            <person name="Kopp M."/>
            <person name="Krause L."/>
            <person name="Krug D."/>
            <person name="Linke B."/>
            <person name="Mahmud T."/>
            <person name="Martinez-Arias R."/>
            <person name="McHardy A.C."/>
            <person name="Merai M."/>
            <person name="Meyer F."/>
            <person name="Mormann S."/>
            <person name="Munoz-Dorado J."/>
            <person name="Perez J."/>
            <person name="Pradella S."/>
            <person name="Rachid S."/>
            <person name="Raddatz G."/>
            <person name="Rosenau F."/>
            <person name="Rueckert C."/>
            <person name="Sasse F."/>
            <person name="Scharfe M."/>
            <person name="Schuster S.C."/>
            <person name="Suen G."/>
            <person name="Treuner-Lange A."/>
            <person name="Velicer G.J."/>
            <person name="Vorholter F.-J."/>
            <person name="Weissman K.J."/>
            <person name="Welch R.D."/>
            <person name="Wenzel S.C."/>
            <person name="Whitworth D.E."/>
            <person name="Wilhelm S."/>
            <person name="Wittmann C."/>
            <person name="Bloecker H."/>
            <person name="Puehler A."/>
            <person name="Mueller R."/>
        </authorList>
    </citation>
    <scope>NUCLEOTIDE SEQUENCE [LARGE SCALE GENOMIC DNA]</scope>
    <source>
        <strain evidence="4">So ce56</strain>
    </source>
</reference>
<dbReference type="Proteomes" id="UP000002139">
    <property type="component" value="Chromosome"/>
</dbReference>
<proteinExistence type="predicted"/>
<gene>
    <name evidence="3" type="ordered locus">sce5679</name>
</gene>
<dbReference type="GO" id="GO:0051607">
    <property type="term" value="P:defense response to virus"/>
    <property type="evidence" value="ECO:0007669"/>
    <property type="project" value="UniProtKB-KW"/>
</dbReference>
<keyword evidence="1" id="KW-0051">Antiviral defense</keyword>
<evidence type="ECO:0000256" key="1">
    <source>
        <dbReference type="ARBA" id="ARBA00023118"/>
    </source>
</evidence>
<keyword evidence="4" id="KW-1185">Reference proteome</keyword>
<dbReference type="RefSeq" id="WP_012238307.1">
    <property type="nucleotide sequence ID" value="NC_010162.1"/>
</dbReference>
<dbReference type="EMBL" id="AM746676">
    <property type="protein sequence ID" value="CAN95842.1"/>
    <property type="molecule type" value="Genomic_DNA"/>
</dbReference>
<evidence type="ECO:0000313" key="3">
    <source>
        <dbReference type="EMBL" id="CAN95842.1"/>
    </source>
</evidence>
<organism evidence="3 4">
    <name type="scientific">Sorangium cellulosum (strain So ce56)</name>
    <name type="common">Polyangium cellulosum (strain So ce56)</name>
    <dbReference type="NCBI Taxonomy" id="448385"/>
    <lineage>
        <taxon>Bacteria</taxon>
        <taxon>Pseudomonadati</taxon>
        <taxon>Myxococcota</taxon>
        <taxon>Polyangia</taxon>
        <taxon>Polyangiales</taxon>
        <taxon>Polyangiaceae</taxon>
        <taxon>Sorangium</taxon>
    </lineage>
</organism>
<dbReference type="OrthoDB" id="190500at2"/>